<sequence>MEDLCYEKDAWLSILESRRCHLQDQVDLLSSTTTCWPRVDQGATSLAGWLEAVMERMLKIVWEIEEGSASLTEGDIDCKQADLLTGHCYTLFEEGTELCDELRAQLAEGSDGQTAGCDHSIDETVRNTMVVAHQGDGEGRQPHLLSLDARFSSCGPAALSAMPTKMVTTTTTITTTTITTTTTTITMKTSTTEATSTMLSMLAVGVAAGKVSAGGALLRSSLVDGVGVSPLVGNDFWSCPVAPSPLAGDRTSTFLSEGDGEVRVGWFVLTVCRWVWGWWEERVLGARLSLVKVEFLWRRRRSAWDVF</sequence>
<dbReference type="Gramene" id="GBG84307">
    <property type="protein sequence ID" value="GBG84307"/>
    <property type="gene ID" value="CBR_g38277"/>
</dbReference>
<comment type="caution">
    <text evidence="1">The sequence shown here is derived from an EMBL/GenBank/DDBJ whole genome shotgun (WGS) entry which is preliminary data.</text>
</comment>
<accession>A0A388LPQ5</accession>
<name>A0A388LPQ5_CHABU</name>
<dbReference type="AlphaFoldDB" id="A0A388LPQ5"/>
<reference evidence="1 2" key="1">
    <citation type="journal article" date="2018" name="Cell">
        <title>The Chara Genome: Secondary Complexity and Implications for Plant Terrestrialization.</title>
        <authorList>
            <person name="Nishiyama T."/>
            <person name="Sakayama H."/>
            <person name="Vries J.D."/>
            <person name="Buschmann H."/>
            <person name="Saint-Marcoux D."/>
            <person name="Ullrich K.K."/>
            <person name="Haas F.B."/>
            <person name="Vanderstraeten L."/>
            <person name="Becker D."/>
            <person name="Lang D."/>
            <person name="Vosolsobe S."/>
            <person name="Rombauts S."/>
            <person name="Wilhelmsson P.K.I."/>
            <person name="Janitza P."/>
            <person name="Kern R."/>
            <person name="Heyl A."/>
            <person name="Rumpler F."/>
            <person name="Villalobos L.I.A.C."/>
            <person name="Clay J.M."/>
            <person name="Skokan R."/>
            <person name="Toyoda A."/>
            <person name="Suzuki Y."/>
            <person name="Kagoshima H."/>
            <person name="Schijlen E."/>
            <person name="Tajeshwar N."/>
            <person name="Catarino B."/>
            <person name="Hetherington A.J."/>
            <person name="Saltykova A."/>
            <person name="Bonnot C."/>
            <person name="Breuninger H."/>
            <person name="Symeonidi A."/>
            <person name="Radhakrishnan G.V."/>
            <person name="Van Nieuwerburgh F."/>
            <person name="Deforce D."/>
            <person name="Chang C."/>
            <person name="Karol K.G."/>
            <person name="Hedrich R."/>
            <person name="Ulvskov P."/>
            <person name="Glockner G."/>
            <person name="Delwiche C.F."/>
            <person name="Petrasek J."/>
            <person name="Van de Peer Y."/>
            <person name="Friml J."/>
            <person name="Beilby M."/>
            <person name="Dolan L."/>
            <person name="Kohara Y."/>
            <person name="Sugano S."/>
            <person name="Fujiyama A."/>
            <person name="Delaux P.-M."/>
            <person name="Quint M."/>
            <person name="TheiBen G."/>
            <person name="Hagemann M."/>
            <person name="Harholt J."/>
            <person name="Dunand C."/>
            <person name="Zachgo S."/>
            <person name="Langdale J."/>
            <person name="Maumus F."/>
            <person name="Straeten D.V.D."/>
            <person name="Gould S.B."/>
            <person name="Rensing S.A."/>
        </authorList>
    </citation>
    <scope>NUCLEOTIDE SEQUENCE [LARGE SCALE GENOMIC DNA]</scope>
    <source>
        <strain evidence="1 2">S276</strain>
    </source>
</reference>
<dbReference type="Proteomes" id="UP000265515">
    <property type="component" value="Unassembled WGS sequence"/>
</dbReference>
<proteinExistence type="predicted"/>
<protein>
    <submittedName>
        <fullName evidence="1">Uncharacterized protein</fullName>
    </submittedName>
</protein>
<gene>
    <name evidence="1" type="ORF">CBR_g38277</name>
</gene>
<evidence type="ECO:0000313" key="1">
    <source>
        <dbReference type="EMBL" id="GBG84307.1"/>
    </source>
</evidence>
<keyword evidence="2" id="KW-1185">Reference proteome</keyword>
<organism evidence="1 2">
    <name type="scientific">Chara braunii</name>
    <name type="common">Braun's stonewort</name>
    <dbReference type="NCBI Taxonomy" id="69332"/>
    <lineage>
        <taxon>Eukaryota</taxon>
        <taxon>Viridiplantae</taxon>
        <taxon>Streptophyta</taxon>
        <taxon>Charophyceae</taxon>
        <taxon>Charales</taxon>
        <taxon>Characeae</taxon>
        <taxon>Chara</taxon>
    </lineage>
</organism>
<dbReference type="EMBL" id="BFEA01000471">
    <property type="protein sequence ID" value="GBG84307.1"/>
    <property type="molecule type" value="Genomic_DNA"/>
</dbReference>
<evidence type="ECO:0000313" key="2">
    <source>
        <dbReference type="Proteomes" id="UP000265515"/>
    </source>
</evidence>